<reference evidence="2 3" key="1">
    <citation type="submission" date="2018-06" db="EMBL/GenBank/DDBJ databases">
        <authorList>
            <consortium name="Pathogen Informatics"/>
            <person name="Doyle S."/>
        </authorList>
    </citation>
    <scope>NUCLEOTIDE SEQUENCE [LARGE SCALE GENOMIC DNA]</scope>
    <source>
        <strain evidence="2 3">NCTC10738</strain>
    </source>
</reference>
<dbReference type="Pfam" id="PF09346">
    <property type="entry name" value="SMI1_KNR4"/>
    <property type="match status" value="1"/>
</dbReference>
<evidence type="ECO:0000259" key="1">
    <source>
        <dbReference type="SMART" id="SM00860"/>
    </source>
</evidence>
<gene>
    <name evidence="2" type="ORF">NCTC10738_00482</name>
</gene>
<dbReference type="Proteomes" id="UP000254069">
    <property type="component" value="Unassembled WGS sequence"/>
</dbReference>
<accession>A0A379YSH2</accession>
<dbReference type="SMART" id="SM00860">
    <property type="entry name" value="SMI1_KNR4"/>
    <property type="match status" value="1"/>
</dbReference>
<dbReference type="AlphaFoldDB" id="A0A379YSH2"/>
<dbReference type="SUPFAM" id="SSF160631">
    <property type="entry name" value="SMI1/KNR4-like"/>
    <property type="match status" value="1"/>
</dbReference>
<dbReference type="RefSeq" id="WP_115389107.1">
    <property type="nucleotide sequence ID" value="NZ_CP047422.1"/>
</dbReference>
<protein>
    <submittedName>
        <fullName evidence="2">SMI1 / KNR4 family</fullName>
    </submittedName>
</protein>
<evidence type="ECO:0000313" key="3">
    <source>
        <dbReference type="Proteomes" id="UP000254069"/>
    </source>
</evidence>
<dbReference type="Gene3D" id="3.40.1580.10">
    <property type="entry name" value="SMI1/KNR4-like"/>
    <property type="match status" value="1"/>
</dbReference>
<dbReference type="EMBL" id="UGYO01000001">
    <property type="protein sequence ID" value="SUI49710.1"/>
    <property type="molecule type" value="Genomic_DNA"/>
</dbReference>
<sequence length="132" mass="15089">MEYVNKPPGVSRESIRELEEAFGVSLPNEFYDWWQKSNGADIFFGFKELQFFSIIEILGEDIYELKKYMPNSIPVCMDGNGNICVAKIEQERISGYYIANCGDLGWDEAKFVAKSLVELINDQVSPESRLNT</sequence>
<name>A0A379YSH2_9GAMM</name>
<feature type="domain" description="Knr4/Smi1-like" evidence="1">
    <location>
        <begin position="9"/>
        <end position="122"/>
    </location>
</feature>
<organism evidence="2 3">
    <name type="scientific">Shewanella algae</name>
    <dbReference type="NCBI Taxonomy" id="38313"/>
    <lineage>
        <taxon>Bacteria</taxon>
        <taxon>Pseudomonadati</taxon>
        <taxon>Pseudomonadota</taxon>
        <taxon>Gammaproteobacteria</taxon>
        <taxon>Alteromonadales</taxon>
        <taxon>Shewanellaceae</taxon>
        <taxon>Shewanella</taxon>
    </lineage>
</organism>
<proteinExistence type="predicted"/>
<dbReference type="InterPro" id="IPR018958">
    <property type="entry name" value="Knr4/Smi1-like_dom"/>
</dbReference>
<dbReference type="InterPro" id="IPR037883">
    <property type="entry name" value="Knr4/Smi1-like_sf"/>
</dbReference>
<evidence type="ECO:0000313" key="2">
    <source>
        <dbReference type="EMBL" id="SUI49710.1"/>
    </source>
</evidence>
<keyword evidence="3" id="KW-1185">Reference proteome</keyword>